<evidence type="ECO:0000256" key="1">
    <source>
        <dbReference type="ARBA" id="ARBA00004365"/>
    </source>
</evidence>
<dbReference type="Pfam" id="PF00669">
    <property type="entry name" value="Flagellin_N"/>
    <property type="match status" value="1"/>
</dbReference>
<dbReference type="GO" id="GO:0005198">
    <property type="term" value="F:structural molecule activity"/>
    <property type="evidence" value="ECO:0007669"/>
    <property type="project" value="InterPro"/>
</dbReference>
<protein>
    <submittedName>
        <fullName evidence="7">Flagellar hook-associated protein FlgL</fullName>
    </submittedName>
</protein>
<evidence type="ECO:0000313" key="7">
    <source>
        <dbReference type="EMBL" id="XCI29183.1"/>
    </source>
</evidence>
<organism evidence="7">
    <name type="scientific">Proteinivorax hydrogeniformans</name>
    <dbReference type="NCBI Taxonomy" id="1826727"/>
    <lineage>
        <taxon>Bacteria</taxon>
        <taxon>Bacillati</taxon>
        <taxon>Bacillota</taxon>
        <taxon>Clostridia</taxon>
        <taxon>Eubacteriales</taxon>
        <taxon>Proteinivoracaceae</taxon>
        <taxon>Proteinivorax</taxon>
    </lineage>
</organism>
<evidence type="ECO:0000259" key="5">
    <source>
        <dbReference type="Pfam" id="PF00669"/>
    </source>
</evidence>
<dbReference type="EMBL" id="CP159485">
    <property type="protein sequence ID" value="XCI29183.1"/>
    <property type="molecule type" value="Genomic_DNA"/>
</dbReference>
<proteinExistence type="inferred from homology"/>
<reference evidence="7" key="2">
    <citation type="submission" date="2024-06" db="EMBL/GenBank/DDBJ databases">
        <authorList>
            <person name="Petrova K.O."/>
            <person name="Toshchakov S.V."/>
            <person name="Boltjanskaja Y.V."/>
            <person name="Kevbrin V.V."/>
        </authorList>
    </citation>
    <scope>NUCLEOTIDE SEQUENCE</scope>
    <source>
        <strain evidence="7">Z-710</strain>
    </source>
</reference>
<feature type="domain" description="Flagellin N-terminal" evidence="5">
    <location>
        <begin position="5"/>
        <end position="140"/>
    </location>
</feature>
<dbReference type="Gene3D" id="1.20.1330.10">
    <property type="entry name" value="f41 fragment of flagellin, N-terminal domain"/>
    <property type="match status" value="1"/>
</dbReference>
<keyword evidence="7" id="KW-0966">Cell projection</keyword>
<dbReference type="NCBIfam" id="TIGR02550">
    <property type="entry name" value="flagell_flgL"/>
    <property type="match status" value="1"/>
</dbReference>
<accession>A0AAU8HUW3</accession>
<evidence type="ECO:0000256" key="2">
    <source>
        <dbReference type="ARBA" id="ARBA00005709"/>
    </source>
</evidence>
<feature type="domain" description="Flagellin C-terminal" evidence="6">
    <location>
        <begin position="219"/>
        <end position="299"/>
    </location>
</feature>
<dbReference type="PANTHER" id="PTHR42792:SF1">
    <property type="entry name" value="FLAGELLAR HOOK-ASSOCIATED PROTEIN 3"/>
    <property type="match status" value="1"/>
</dbReference>
<dbReference type="GO" id="GO:0009424">
    <property type="term" value="C:bacterial-type flagellum hook"/>
    <property type="evidence" value="ECO:0007669"/>
    <property type="project" value="InterPro"/>
</dbReference>
<dbReference type="GO" id="GO:0071973">
    <property type="term" value="P:bacterial-type flagellum-dependent cell motility"/>
    <property type="evidence" value="ECO:0007669"/>
    <property type="project" value="InterPro"/>
</dbReference>
<evidence type="ECO:0000256" key="3">
    <source>
        <dbReference type="ARBA" id="ARBA00023143"/>
    </source>
</evidence>
<comment type="similarity">
    <text evidence="2">Belongs to the bacterial flagellin family.</text>
</comment>
<keyword evidence="7" id="KW-0282">Flagellum</keyword>
<reference evidence="7" key="1">
    <citation type="journal article" date="2018" name="Antonie Van Leeuwenhoek">
        <title>Proteinivorax hydrogeniformans sp. nov., an anaerobic, haloalkaliphilic bacterium fermenting proteinaceous compounds with high hydrogen production.</title>
        <authorList>
            <person name="Boltyanskaya Y."/>
            <person name="Detkova E."/>
            <person name="Pimenov N."/>
            <person name="Kevbrin V."/>
        </authorList>
    </citation>
    <scope>NUCLEOTIDE SEQUENCE</scope>
    <source>
        <strain evidence="7">Z-710</strain>
    </source>
</reference>
<gene>
    <name evidence="7" type="primary">flgL</name>
    <name evidence="7" type="ORF">PRVXH_000492</name>
</gene>
<feature type="region of interest" description="Disordered" evidence="4">
    <location>
        <begin position="134"/>
        <end position="154"/>
    </location>
</feature>
<evidence type="ECO:0000259" key="6">
    <source>
        <dbReference type="Pfam" id="PF00700"/>
    </source>
</evidence>
<keyword evidence="7" id="KW-0969">Cilium</keyword>
<dbReference type="SUPFAM" id="SSF64518">
    <property type="entry name" value="Phase 1 flagellin"/>
    <property type="match status" value="1"/>
</dbReference>
<sequence length="300" mass="33711">MRVTSNFLMKNMLNNLSRNNRRLDEVTQQLSTGKRINKPSDDPGDVVRSLRVRTEINEYDQYKKNVDMARSLLEYTDETLDKVGQGIHRARELAIQAKNDTYDDSQREMMAKEVNGILNDIVDASNSTFSNRHVFSGTSTKEPFKPELDDDGNITKVNPEGNSEPREFEMGVGQSINAGADGQSIFMPIFDGLINLRDGLEGKEGEVDEDLLETGFGQINESFDALLTQRSELGARVNQLELVENRMLDGEINLKGLKSSIEDVDMAESIMHLKNIEALHQASLNVTSRIIQPSLVDFLR</sequence>
<dbReference type="InterPro" id="IPR013384">
    <property type="entry name" value="Flagell_FlgL"/>
</dbReference>
<dbReference type="InterPro" id="IPR001029">
    <property type="entry name" value="Flagellin_N"/>
</dbReference>
<evidence type="ECO:0000256" key="4">
    <source>
        <dbReference type="SAM" id="MobiDB-lite"/>
    </source>
</evidence>
<dbReference type="InterPro" id="IPR001492">
    <property type="entry name" value="Flagellin"/>
</dbReference>
<name>A0AAU8HUW3_9FIRM</name>
<dbReference type="PANTHER" id="PTHR42792">
    <property type="entry name" value="FLAGELLIN"/>
    <property type="match status" value="1"/>
</dbReference>
<dbReference type="AlphaFoldDB" id="A0AAU8HUW3"/>
<dbReference type="InterPro" id="IPR046358">
    <property type="entry name" value="Flagellin_C"/>
</dbReference>
<comment type="subcellular location">
    <subcellularLocation>
        <location evidence="1">Bacterial flagellum</location>
    </subcellularLocation>
</comment>
<keyword evidence="3" id="KW-0975">Bacterial flagellum</keyword>
<dbReference type="RefSeq" id="WP_353893731.1">
    <property type="nucleotide sequence ID" value="NZ_CP159485.1"/>
</dbReference>
<dbReference type="Pfam" id="PF00700">
    <property type="entry name" value="Flagellin_C"/>
    <property type="match status" value="1"/>
</dbReference>